<dbReference type="GO" id="GO:0002116">
    <property type="term" value="C:semaphorin receptor complex"/>
    <property type="evidence" value="ECO:0007669"/>
    <property type="project" value="TreeGrafter"/>
</dbReference>
<keyword evidence="8 13" id="KW-0472">Membrane</keyword>
<keyword evidence="9" id="KW-1015">Disulfide bond</keyword>
<dbReference type="InterPro" id="IPR041362">
    <property type="entry name" value="TIG2_plexin"/>
</dbReference>
<evidence type="ECO:0000256" key="13">
    <source>
        <dbReference type="SAM" id="Phobius"/>
    </source>
</evidence>
<keyword evidence="7 13" id="KW-1133">Transmembrane helix</keyword>
<dbReference type="InterPro" id="IPR002909">
    <property type="entry name" value="IPT_dom"/>
</dbReference>
<dbReference type="Pfam" id="PF20170">
    <property type="entry name" value="Plexin_RBD"/>
    <property type="match status" value="1"/>
</dbReference>
<dbReference type="SMART" id="SM00423">
    <property type="entry name" value="PSI"/>
    <property type="match status" value="3"/>
</dbReference>
<dbReference type="FunFam" id="2.60.40.10:FF:000123">
    <property type="entry name" value="Plexin A1"/>
    <property type="match status" value="1"/>
</dbReference>
<dbReference type="Pfam" id="PF01403">
    <property type="entry name" value="Sema"/>
    <property type="match status" value="1"/>
</dbReference>
<protein>
    <submittedName>
        <fullName evidence="16">Plexin A1</fullName>
    </submittedName>
</protein>
<evidence type="ECO:0000259" key="15">
    <source>
        <dbReference type="PROSITE" id="PS51004"/>
    </source>
</evidence>
<dbReference type="PANTHER" id="PTHR22625">
    <property type="entry name" value="PLEXIN"/>
    <property type="match status" value="1"/>
</dbReference>
<dbReference type="InterPro" id="IPR001627">
    <property type="entry name" value="Semap_dom"/>
</dbReference>
<sequence length="1860" mass="209029">FSLGLFLFILWLGLGMALSPFRTFPVTDWSLTHLVVHNKTGEVYVGAVNRIYKLSNNLTLLRTHVTGPVEDNEKCYPPPSVQSCPHGLVTTNNVNKLLLVDYSGNRLIACGSASQGICQFLRLDDLFKLGEPHHRKEHYLSSVNESGTMSGVIIEVLNGQNKLFIGTPIDGKSEYFPTLSSRKLMANEENAEMFGFVYQDEFVSSQLKIPSDTLSKFPTFDIYYIYSFSSEQFVYYLTLQLDTQLTSPDSTGEQFFTSKIVRLCVDDPKFYSYVEFPIGCVQDGIEYRLIQDAYLTKPGKALAKYLGISEQEDILFTIFSQGQKNRVKPPKESVLCLFTLKKIKDKIKERIQSCYRGEGKLSLPWLLNKELGCINSPLQIDDNFCGQDFNQPLGGTVTIEGTPLFVDKEDGMTSVAAYDYRGQTVVFAGTRSGKIKKRKHQALQYENVVAHEGSSILRDLVLSPDRQHIYAMTEKQVTRVPVESCEQYESCELCLGSRDPHCGWCVLHNICSRKDRCERADEPQRFASDLRQCVQLTVQPRNISVTMSEVPLVLQAWNVPDLSAGVNCSFEDFTESESRIEDGKIYCSSPSAKDVIPITRGRGELRVVKLYLKSKETGKKFASVDFVFYNCSVHQSCLSCVNGSFPCHWCKYRHICTHNAADCSFLEGRVKLSEDCPQILPSTQIYIPVGVVKPITLTAKNLPQPQSGQRNYECIFHIPGSTTRVTALRFNSTSIQCQNTSYFYEGNDISDLPVNLSVVWNGNFVIDNPQNIQAHLYKCSALRESCGLCLKADPRFECGWCVSEKRCLLRQHCLAYESSWMHASSGNSRCTDPKITKLSPETGPRQGGTRLTITGENLGLKFEDVRWGVRVGKVICIPIESEYISAEHTVPCHCPTRPCPLWPLGAAWRLGFPSPAHLTPGVTLFLGQTPTFSRVVPARGPLSGGTWIAIEGSHLNAGSNVSVTIGGRPCFVRFCPRRSAREIRCRTPPGHTPGGSPILININRAELSNPEVKYNYTEDPTIQKIDPEWSINSGGTLLTVTGTNLATIKEPRIRAKYCSSERENNCTVYNDTTMVCYAPSIDNPVRSPPEVGDRPDEIGFVMDNVQALLIINTTNFIYYPDPVFEPLSPTGMLELKPSSPLILKGRNLLPPAAGNSRLNYTVLIGDTPCTLTVSETQLLCESPNLTGQHKVTVSAGGFEFSPGTLQIYSDSLLTLPAIIGIGGGGGLLLLIIIIVLIAYKRKSRDADRTLKRLQLQMDNLESRVALECKEAFAELQTDINELTNDLDGAGIPFLDYRTYAMRVLFPGIEDHPVLKEMEVQANVEKSLTLFGQLLNKKHFLLTFIRTLEAQRSFSMRDRGNVASLIMTALQGEMEYATGVLKQLLSDLIEKNLESKNHPKLLLRRTESVAEKMLTNWFTFLLYKFLKVSLGRAGNPAWAGRRFKPCWDRQRGTQSLERLFLPHCALQTLNCVNPENENAPEIPVKVLNCDTITQVKEKLLDAVYKGVPYSQRPKAGDMDLEWRQGRMARIILQDEDVTTKIDNDWKRLNTLAHYQVRLAVVESTEQSPATLSLSIFSRSSAWSESQSHLSMLRTASSPDSLRSRTPMITPDLESGTKLWHLVKNHDHMDQREGDRGSKMVSEIYLTRLLATKGTLQKFVDDLFETIFSTAHRGSALPLAIKYMFDFLDEQADKHQINDYDVRHTWKSNCLPLRFWVNVIKNPQFVFDIHKNSITDACLSVVAQTFMDSCSTSEHKLGKDSPSNKLLYAKDIPNYKSWVERYYADIAKMPAISDQDMSAYLAEQSRLHLSQFNSMSALHEIYSYITKYKDEILAALEKDEQARRQRLRSKLEQAIDTMALSS</sequence>
<dbReference type="Ensembl" id="ENSACUT00000001915.1">
    <property type="protein sequence ID" value="ENSACUP00000001791.1"/>
    <property type="gene ID" value="ENSACUG00000000976.1"/>
</dbReference>
<dbReference type="GO" id="GO:0017154">
    <property type="term" value="F:semaphorin receptor activity"/>
    <property type="evidence" value="ECO:0007669"/>
    <property type="project" value="InterPro"/>
</dbReference>
<dbReference type="Pfam" id="PF18020">
    <property type="entry name" value="TIG_2"/>
    <property type="match status" value="1"/>
</dbReference>
<evidence type="ECO:0000256" key="10">
    <source>
        <dbReference type="ARBA" id="ARBA00023180"/>
    </source>
</evidence>
<dbReference type="Pfam" id="PF17960">
    <property type="entry name" value="TIG_plexin"/>
    <property type="match status" value="1"/>
</dbReference>
<feature type="coiled-coil region" evidence="12">
    <location>
        <begin position="1236"/>
        <end position="1285"/>
    </location>
</feature>
<keyword evidence="10" id="KW-0325">Glycoprotein</keyword>
<dbReference type="InterPro" id="IPR015943">
    <property type="entry name" value="WD40/YVTN_repeat-like_dom_sf"/>
</dbReference>
<dbReference type="InterPro" id="IPR031148">
    <property type="entry name" value="Plexin"/>
</dbReference>
<evidence type="ECO:0000256" key="3">
    <source>
        <dbReference type="ARBA" id="ARBA00022475"/>
    </source>
</evidence>
<evidence type="ECO:0000256" key="9">
    <source>
        <dbReference type="ARBA" id="ARBA00023157"/>
    </source>
</evidence>
<dbReference type="CDD" id="cd01181">
    <property type="entry name" value="IPT_plexin_repeat3"/>
    <property type="match status" value="1"/>
</dbReference>
<dbReference type="FunFam" id="2.60.40.10:FF:000071">
    <property type="entry name" value="Plexin A2"/>
    <property type="match status" value="1"/>
</dbReference>
<evidence type="ECO:0000313" key="16">
    <source>
        <dbReference type="Ensembl" id="ENSACUP00000001791.1"/>
    </source>
</evidence>
<feature type="chain" id="PRO_5025336030" evidence="14">
    <location>
        <begin position="18"/>
        <end position="1860"/>
    </location>
</feature>
<evidence type="ECO:0000256" key="5">
    <source>
        <dbReference type="ARBA" id="ARBA00022729"/>
    </source>
</evidence>
<keyword evidence="17" id="KW-1185">Reference proteome</keyword>
<dbReference type="SUPFAM" id="SSF48350">
    <property type="entry name" value="GTPase activation domain, GAP"/>
    <property type="match status" value="1"/>
</dbReference>
<proteinExistence type="inferred from homology"/>
<dbReference type="GO" id="GO:0030334">
    <property type="term" value="P:regulation of cell migration"/>
    <property type="evidence" value="ECO:0007669"/>
    <property type="project" value="TreeGrafter"/>
</dbReference>
<comment type="caution">
    <text evidence="11">Lacks conserved residue(s) required for the propagation of feature annotation.</text>
</comment>
<feature type="transmembrane region" description="Helical" evidence="13">
    <location>
        <begin position="1215"/>
        <end position="1239"/>
    </location>
</feature>
<dbReference type="Proteomes" id="UP000472269">
    <property type="component" value="Unplaced"/>
</dbReference>
<dbReference type="Gene3D" id="2.130.10.10">
    <property type="entry name" value="YVTN repeat-like/Quinoprotein amine dehydrogenase"/>
    <property type="match status" value="1"/>
</dbReference>
<dbReference type="Pfam" id="PF01833">
    <property type="entry name" value="TIG"/>
    <property type="match status" value="4"/>
</dbReference>
<evidence type="ECO:0000256" key="1">
    <source>
        <dbReference type="ARBA" id="ARBA00004251"/>
    </source>
</evidence>
<dbReference type="Gene3D" id="2.60.40.10">
    <property type="entry name" value="Immunoglobulins"/>
    <property type="match status" value="5"/>
</dbReference>
<accession>A0A663LQE4</accession>
<evidence type="ECO:0000256" key="7">
    <source>
        <dbReference type="ARBA" id="ARBA00022989"/>
    </source>
</evidence>
<dbReference type="InterPro" id="IPR036352">
    <property type="entry name" value="Semap_dom_sf"/>
</dbReference>
<dbReference type="CDD" id="cd00603">
    <property type="entry name" value="IPT_PCSR"/>
    <property type="match status" value="1"/>
</dbReference>
<organism evidence="16 17">
    <name type="scientific">Athene cunicularia</name>
    <name type="common">Burrowing owl</name>
    <name type="synonym">Speotyto cunicularia</name>
    <dbReference type="NCBI Taxonomy" id="194338"/>
    <lineage>
        <taxon>Eukaryota</taxon>
        <taxon>Metazoa</taxon>
        <taxon>Chordata</taxon>
        <taxon>Craniata</taxon>
        <taxon>Vertebrata</taxon>
        <taxon>Euteleostomi</taxon>
        <taxon>Archelosauria</taxon>
        <taxon>Archosauria</taxon>
        <taxon>Dinosauria</taxon>
        <taxon>Saurischia</taxon>
        <taxon>Theropoda</taxon>
        <taxon>Coelurosauria</taxon>
        <taxon>Aves</taxon>
        <taxon>Neognathae</taxon>
        <taxon>Neoaves</taxon>
        <taxon>Telluraves</taxon>
        <taxon>Strigiformes</taxon>
        <taxon>Strigidae</taxon>
        <taxon>Athene</taxon>
    </lineage>
</organism>
<dbReference type="PROSITE" id="PS51004">
    <property type="entry name" value="SEMA"/>
    <property type="match status" value="1"/>
</dbReference>
<dbReference type="Pfam" id="PF24479">
    <property type="entry name" value="PSI_PlexinA-B"/>
    <property type="match status" value="1"/>
</dbReference>
<dbReference type="SUPFAM" id="SSF81296">
    <property type="entry name" value="E set domains"/>
    <property type="match status" value="4"/>
</dbReference>
<reference evidence="16" key="2">
    <citation type="submission" date="2025-09" db="UniProtKB">
        <authorList>
            <consortium name="Ensembl"/>
        </authorList>
    </citation>
    <scope>IDENTIFICATION</scope>
</reference>
<dbReference type="InterPro" id="IPR042744">
    <property type="entry name" value="Plexin-A1_Sema"/>
</dbReference>
<dbReference type="PANTHER" id="PTHR22625:SF35">
    <property type="entry name" value="PLEXIN-A1"/>
    <property type="match status" value="1"/>
</dbReference>
<keyword evidence="4 13" id="KW-0812">Transmembrane</keyword>
<comment type="similarity">
    <text evidence="2">Belongs to the plexin family.</text>
</comment>
<evidence type="ECO:0000256" key="6">
    <source>
        <dbReference type="ARBA" id="ARBA00022737"/>
    </source>
</evidence>
<dbReference type="CDD" id="cd11271">
    <property type="entry name" value="Sema_plexin_A1"/>
    <property type="match status" value="1"/>
</dbReference>
<comment type="subcellular location">
    <subcellularLocation>
        <location evidence="1">Cell membrane</location>
        <topology evidence="1">Single-pass type I membrane protein</topology>
    </subcellularLocation>
</comment>
<keyword evidence="12" id="KW-0175">Coiled coil</keyword>
<evidence type="ECO:0000313" key="17">
    <source>
        <dbReference type="Proteomes" id="UP000472269"/>
    </source>
</evidence>
<keyword evidence="5 14" id="KW-0732">Signal</keyword>
<dbReference type="Gene3D" id="1.10.506.10">
    <property type="entry name" value="GTPase Activation - p120gap, domain 1"/>
    <property type="match status" value="2"/>
</dbReference>
<dbReference type="InterPro" id="IPR013548">
    <property type="entry name" value="Plexin_cytoplasmic_RasGAP_dom"/>
</dbReference>
<name>A0A663LQE4_ATHCN</name>
<dbReference type="SMART" id="SM00630">
    <property type="entry name" value="Sema"/>
    <property type="match status" value="1"/>
</dbReference>
<evidence type="ECO:0000256" key="2">
    <source>
        <dbReference type="ARBA" id="ARBA00010297"/>
    </source>
</evidence>
<dbReference type="CDD" id="cd12790">
    <property type="entry name" value="RasGAP_plexin_A"/>
    <property type="match status" value="1"/>
</dbReference>
<dbReference type="FunFam" id="3.30.1680.10:FF:000032">
    <property type="entry name" value="Plexin A2"/>
    <property type="match status" value="1"/>
</dbReference>
<reference evidence="16" key="1">
    <citation type="submission" date="2025-08" db="UniProtKB">
        <authorList>
            <consortium name="Ensembl"/>
        </authorList>
    </citation>
    <scope>IDENTIFICATION</scope>
</reference>
<dbReference type="SUPFAM" id="SSF103575">
    <property type="entry name" value="Plexin repeat"/>
    <property type="match status" value="1"/>
</dbReference>
<dbReference type="InterPro" id="IPR041019">
    <property type="entry name" value="TIG1_plexin"/>
</dbReference>
<dbReference type="FunFam" id="1.10.506.10:FF:000005">
    <property type="entry name" value="Plexin A1"/>
    <property type="match status" value="1"/>
</dbReference>
<dbReference type="CDD" id="cd01179">
    <property type="entry name" value="IPT_plexin_repeat2"/>
    <property type="match status" value="1"/>
</dbReference>
<evidence type="ECO:0000256" key="4">
    <source>
        <dbReference type="ARBA" id="ARBA00022692"/>
    </source>
</evidence>
<evidence type="ECO:0000256" key="14">
    <source>
        <dbReference type="SAM" id="SignalP"/>
    </source>
</evidence>
<dbReference type="GO" id="GO:0005886">
    <property type="term" value="C:plasma membrane"/>
    <property type="evidence" value="ECO:0007669"/>
    <property type="project" value="UniProtKB-SubCell"/>
</dbReference>
<dbReference type="InterPro" id="IPR008936">
    <property type="entry name" value="Rho_GTPase_activation_prot"/>
</dbReference>
<feature type="signal peptide" evidence="14">
    <location>
        <begin position="1"/>
        <end position="17"/>
    </location>
</feature>
<evidence type="ECO:0000256" key="12">
    <source>
        <dbReference type="SAM" id="Coils"/>
    </source>
</evidence>
<gene>
    <name evidence="16" type="primary">PLXNA1</name>
</gene>
<dbReference type="InterPro" id="IPR046800">
    <property type="entry name" value="Plexin_RBD"/>
</dbReference>
<dbReference type="FunFam" id="2.60.40.10:FF:001412">
    <property type="entry name" value="Plexin A1a"/>
    <property type="match status" value="1"/>
</dbReference>
<keyword evidence="6" id="KW-0677">Repeat</keyword>
<feature type="domain" description="Sema" evidence="15">
    <location>
        <begin position="1"/>
        <end position="482"/>
    </location>
</feature>
<dbReference type="FunFam" id="2.130.10.10:FF:000006">
    <property type="entry name" value="Plexin A2"/>
    <property type="match status" value="1"/>
</dbReference>
<evidence type="ECO:0000256" key="8">
    <source>
        <dbReference type="ARBA" id="ARBA00023136"/>
    </source>
</evidence>
<dbReference type="SUPFAM" id="SSF101912">
    <property type="entry name" value="Sema domain"/>
    <property type="match status" value="1"/>
</dbReference>
<dbReference type="InterPro" id="IPR002165">
    <property type="entry name" value="Plexin_repeat"/>
</dbReference>
<dbReference type="InterPro" id="IPR013783">
    <property type="entry name" value="Ig-like_fold"/>
</dbReference>
<dbReference type="InterPro" id="IPR016201">
    <property type="entry name" value="PSI"/>
</dbReference>
<dbReference type="FunFam" id="2.60.40.10:FF:000329">
    <property type="entry name" value="Plexin A4"/>
    <property type="match status" value="1"/>
</dbReference>
<evidence type="ECO:0000256" key="11">
    <source>
        <dbReference type="PROSITE-ProRule" id="PRU00352"/>
    </source>
</evidence>
<keyword evidence="3" id="KW-1003">Cell membrane</keyword>
<dbReference type="InterPro" id="IPR014756">
    <property type="entry name" value="Ig_E-set"/>
</dbReference>
<dbReference type="FunFam" id="2.60.40.10:FF:000320">
    <property type="entry name" value="Plexin A1"/>
    <property type="match status" value="1"/>
</dbReference>
<dbReference type="Pfam" id="PF01437">
    <property type="entry name" value="PSI"/>
    <property type="match status" value="2"/>
</dbReference>
<dbReference type="Pfam" id="PF08337">
    <property type="entry name" value="Plexin_cytopl"/>
    <property type="match status" value="2"/>
</dbReference>
<dbReference type="Gene3D" id="3.10.20.90">
    <property type="entry name" value="Phosphatidylinositol 3-kinase Catalytic Subunit, Chain A, domain 1"/>
    <property type="match status" value="1"/>
</dbReference>
<dbReference type="SMART" id="SM00429">
    <property type="entry name" value="IPT"/>
    <property type="match status" value="4"/>
</dbReference>